<feature type="compositionally biased region" description="Polar residues" evidence="1">
    <location>
        <begin position="61"/>
        <end position="74"/>
    </location>
</feature>
<reference evidence="2 3" key="2">
    <citation type="submission" date="2018-11" db="EMBL/GenBank/DDBJ databases">
        <authorList>
            <consortium name="Pathogen Informatics"/>
        </authorList>
    </citation>
    <scope>NUCLEOTIDE SEQUENCE [LARGE SCALE GENOMIC DNA]</scope>
</reference>
<dbReference type="OrthoDB" id="28455at2759"/>
<evidence type="ECO:0000313" key="3">
    <source>
        <dbReference type="Proteomes" id="UP000267096"/>
    </source>
</evidence>
<evidence type="ECO:0000313" key="2">
    <source>
        <dbReference type="EMBL" id="VDK21593.1"/>
    </source>
</evidence>
<reference evidence="4" key="1">
    <citation type="submission" date="2017-02" db="UniProtKB">
        <authorList>
            <consortium name="WormBaseParasite"/>
        </authorList>
    </citation>
    <scope>IDENTIFICATION</scope>
</reference>
<sequence length="169" mass="17814">MSRARQATASLGKFQPKLRDEKIPRKTGKTHQFAPNETSVATERKRHLEIVDQILAKKSVVNESRLNVSSQETSEQAKKGPSKRHAARGGGDHRHKSSIHRQQHFQSSLKRGSTRGAGGGPTRGGRGGTTRGSRGGSSRGSRGGSTGGGRGGSSRGGRGGRGASRGAKR</sequence>
<name>A0A0M3J7I0_ANISI</name>
<feature type="region of interest" description="Disordered" evidence="1">
    <location>
        <begin position="57"/>
        <end position="169"/>
    </location>
</feature>
<gene>
    <name evidence="2" type="ORF">ASIM_LOCUS3364</name>
</gene>
<dbReference type="AlphaFoldDB" id="A0A0M3J7I0"/>
<evidence type="ECO:0000256" key="1">
    <source>
        <dbReference type="SAM" id="MobiDB-lite"/>
    </source>
</evidence>
<dbReference type="Proteomes" id="UP000267096">
    <property type="component" value="Unassembled WGS sequence"/>
</dbReference>
<feature type="compositionally biased region" description="Basic residues" evidence="1">
    <location>
        <begin position="80"/>
        <end position="103"/>
    </location>
</feature>
<keyword evidence="3" id="KW-1185">Reference proteome</keyword>
<proteinExistence type="predicted"/>
<protein>
    <submittedName>
        <fullName evidence="4">Upf2 domain-containing protein</fullName>
    </submittedName>
</protein>
<accession>A0A0M3J7I0</accession>
<evidence type="ECO:0000313" key="4">
    <source>
        <dbReference type="WBParaSite" id="ASIM_0000352701-mRNA-1"/>
    </source>
</evidence>
<feature type="compositionally biased region" description="Gly residues" evidence="1">
    <location>
        <begin position="115"/>
        <end position="163"/>
    </location>
</feature>
<feature type="region of interest" description="Disordered" evidence="1">
    <location>
        <begin position="1"/>
        <end position="45"/>
    </location>
</feature>
<dbReference type="EMBL" id="UYRR01005163">
    <property type="protein sequence ID" value="VDK21593.1"/>
    <property type="molecule type" value="Genomic_DNA"/>
</dbReference>
<dbReference type="WBParaSite" id="ASIM_0000352701-mRNA-1">
    <property type="protein sequence ID" value="ASIM_0000352701-mRNA-1"/>
    <property type="gene ID" value="ASIM_0000352701"/>
</dbReference>
<organism evidence="4">
    <name type="scientific">Anisakis simplex</name>
    <name type="common">Herring worm</name>
    <dbReference type="NCBI Taxonomy" id="6269"/>
    <lineage>
        <taxon>Eukaryota</taxon>
        <taxon>Metazoa</taxon>
        <taxon>Ecdysozoa</taxon>
        <taxon>Nematoda</taxon>
        <taxon>Chromadorea</taxon>
        <taxon>Rhabditida</taxon>
        <taxon>Spirurina</taxon>
        <taxon>Ascaridomorpha</taxon>
        <taxon>Ascaridoidea</taxon>
        <taxon>Anisakidae</taxon>
        <taxon>Anisakis</taxon>
        <taxon>Anisakis simplex complex</taxon>
    </lineage>
</organism>